<name>A0A918KDI9_9PROT</name>
<comment type="caution">
    <text evidence="9">Lacks conserved residue(s) required for the propagation of feature annotation.</text>
</comment>
<feature type="transmembrane region" description="Helical" evidence="9">
    <location>
        <begin position="167"/>
        <end position="188"/>
    </location>
</feature>
<feature type="transmembrane region" description="Helical" evidence="9">
    <location>
        <begin position="6"/>
        <end position="25"/>
    </location>
</feature>
<proteinExistence type="inferred from homology"/>
<evidence type="ECO:0000256" key="5">
    <source>
        <dbReference type="ARBA" id="ARBA00022692"/>
    </source>
</evidence>
<feature type="domain" description="Tripartite ATP-independent periplasmic transporters DctQ component" evidence="10">
    <location>
        <begin position="61"/>
        <end position="189"/>
    </location>
</feature>
<comment type="caution">
    <text evidence="11">The sequence shown here is derived from an EMBL/GenBank/DDBJ whole genome shotgun (WGS) entry which is preliminary data.</text>
</comment>
<dbReference type="InterPro" id="IPR055348">
    <property type="entry name" value="DctQ"/>
</dbReference>
<dbReference type="PANTHER" id="PTHR35011">
    <property type="entry name" value="2,3-DIKETO-L-GULONATE TRAP TRANSPORTER SMALL PERMEASE PROTEIN YIAM"/>
    <property type="match status" value="1"/>
</dbReference>
<comment type="function">
    <text evidence="9">Part of the tripartite ATP-independent periplasmic (TRAP) transport system.</text>
</comment>
<dbReference type="Pfam" id="PF04290">
    <property type="entry name" value="DctQ"/>
    <property type="match status" value="1"/>
</dbReference>
<evidence type="ECO:0000313" key="11">
    <source>
        <dbReference type="EMBL" id="GGX59688.1"/>
    </source>
</evidence>
<evidence type="ECO:0000256" key="6">
    <source>
        <dbReference type="ARBA" id="ARBA00022989"/>
    </source>
</evidence>
<sequence>MTGGILQAIGWAFLPFIAWPLVHLLAGQRKGVLSFSQALITLIDQITFFIGEATKWLLPLLVISVAASVFALSIFGVTTTKWLESAKYLQAIIIMFGAGATLLASQHVRVDIFHTNMTDIGKARVDLFGYFLLMVPVCILLVWNAQSFVAFAWAIREGSSEANGIRGVYLLKTLIPVFAITMMAQGLAIATRAAMCLSGQDRPLRPRGIPPFFRSPWERPQ</sequence>
<evidence type="ECO:0000256" key="3">
    <source>
        <dbReference type="ARBA" id="ARBA00022475"/>
    </source>
</evidence>
<evidence type="ECO:0000313" key="12">
    <source>
        <dbReference type="Proteomes" id="UP000600865"/>
    </source>
</evidence>
<keyword evidence="7 9" id="KW-0472">Membrane</keyword>
<evidence type="ECO:0000256" key="1">
    <source>
        <dbReference type="ARBA" id="ARBA00004429"/>
    </source>
</evidence>
<keyword evidence="3" id="KW-1003">Cell membrane</keyword>
<keyword evidence="2 9" id="KW-0813">Transport</keyword>
<protein>
    <recommendedName>
        <fullName evidence="9">TRAP transporter small permease protein</fullName>
    </recommendedName>
</protein>
<comment type="subunit">
    <text evidence="9">The complex comprises the extracytoplasmic solute receptor protein and the two transmembrane proteins.</text>
</comment>
<evidence type="ECO:0000259" key="10">
    <source>
        <dbReference type="Pfam" id="PF04290"/>
    </source>
</evidence>
<keyword evidence="5 9" id="KW-0812">Transmembrane</keyword>
<dbReference type="RefSeq" id="WP_189581312.1">
    <property type="nucleotide sequence ID" value="NZ_BMYV01000001.1"/>
</dbReference>
<evidence type="ECO:0000256" key="4">
    <source>
        <dbReference type="ARBA" id="ARBA00022519"/>
    </source>
</evidence>
<evidence type="ECO:0000256" key="2">
    <source>
        <dbReference type="ARBA" id="ARBA00022448"/>
    </source>
</evidence>
<accession>A0A918KDI9</accession>
<evidence type="ECO:0000256" key="7">
    <source>
        <dbReference type="ARBA" id="ARBA00023136"/>
    </source>
</evidence>
<keyword evidence="6 9" id="KW-1133">Transmembrane helix</keyword>
<evidence type="ECO:0000256" key="8">
    <source>
        <dbReference type="ARBA" id="ARBA00038436"/>
    </source>
</evidence>
<dbReference type="GO" id="GO:0005886">
    <property type="term" value="C:plasma membrane"/>
    <property type="evidence" value="ECO:0007669"/>
    <property type="project" value="UniProtKB-SubCell"/>
</dbReference>
<feature type="transmembrane region" description="Helical" evidence="9">
    <location>
        <begin position="56"/>
        <end position="76"/>
    </location>
</feature>
<reference evidence="11 12" key="1">
    <citation type="journal article" date="2014" name="Int. J. Syst. Evol. Microbiol.">
        <title>Complete genome sequence of Corynebacterium casei LMG S-19264T (=DSM 44701T), isolated from a smear-ripened cheese.</title>
        <authorList>
            <consortium name="US DOE Joint Genome Institute (JGI-PGF)"/>
            <person name="Walter F."/>
            <person name="Albersmeier A."/>
            <person name="Kalinowski J."/>
            <person name="Ruckert C."/>
        </authorList>
    </citation>
    <scope>NUCLEOTIDE SEQUENCE [LARGE SCALE GENOMIC DNA]</scope>
    <source>
        <strain evidence="11 12">KCTC 23968</strain>
    </source>
</reference>
<evidence type="ECO:0000256" key="9">
    <source>
        <dbReference type="RuleBase" id="RU369079"/>
    </source>
</evidence>
<dbReference type="AlphaFoldDB" id="A0A918KDI9"/>
<dbReference type="EMBL" id="BMYV01000001">
    <property type="protein sequence ID" value="GGX59688.1"/>
    <property type="molecule type" value="Genomic_DNA"/>
</dbReference>
<dbReference type="Proteomes" id="UP000600865">
    <property type="component" value="Unassembled WGS sequence"/>
</dbReference>
<feature type="transmembrane region" description="Helical" evidence="9">
    <location>
        <begin position="88"/>
        <end position="108"/>
    </location>
</feature>
<comment type="similarity">
    <text evidence="8 9">Belongs to the TRAP transporter small permease family.</text>
</comment>
<keyword evidence="12" id="KW-1185">Reference proteome</keyword>
<dbReference type="PANTHER" id="PTHR35011:SF4">
    <property type="entry name" value="SLL1102 PROTEIN"/>
    <property type="match status" value="1"/>
</dbReference>
<comment type="subcellular location">
    <subcellularLocation>
        <location evidence="1 9">Cell inner membrane</location>
        <topology evidence="1 9">Multi-pass membrane protein</topology>
    </subcellularLocation>
</comment>
<gene>
    <name evidence="11" type="ORF">GCM10011309_06840</name>
</gene>
<dbReference type="GO" id="GO:0022857">
    <property type="term" value="F:transmembrane transporter activity"/>
    <property type="evidence" value="ECO:0007669"/>
    <property type="project" value="UniProtKB-UniRule"/>
</dbReference>
<feature type="transmembrane region" description="Helical" evidence="9">
    <location>
        <begin position="128"/>
        <end position="155"/>
    </location>
</feature>
<organism evidence="11 12">
    <name type="scientific">Litorimonas cladophorae</name>
    <dbReference type="NCBI Taxonomy" id="1220491"/>
    <lineage>
        <taxon>Bacteria</taxon>
        <taxon>Pseudomonadati</taxon>
        <taxon>Pseudomonadota</taxon>
        <taxon>Alphaproteobacteria</taxon>
        <taxon>Maricaulales</taxon>
        <taxon>Robiginitomaculaceae</taxon>
    </lineage>
</organism>
<dbReference type="InterPro" id="IPR007387">
    <property type="entry name" value="TRAP_DctQ"/>
</dbReference>
<keyword evidence="4 9" id="KW-0997">Cell inner membrane</keyword>